<keyword evidence="6" id="KW-0029">Amino-acid transport</keyword>
<evidence type="ECO:0000256" key="11">
    <source>
        <dbReference type="SAM" id="Phobius"/>
    </source>
</evidence>
<comment type="function">
    <text evidence="10">Carrier protein involved in proton-driven auxin influx. Mediates the formation of auxin gradient from developing leaves (site of auxin biosynthesis) to tips by contributing to the loading of auxin in vascular tissues and facilitating acropetal (base to tip) auxin transport within inner tissues of the root apex, and basipetal (tip to base) auxin transport within outer tissues of the root apex. May be involved in lateral roots and nodules formation.</text>
</comment>
<keyword evidence="9" id="KW-0927">Auxin signaling pathway</keyword>
<dbReference type="PANTHER" id="PTHR48017">
    <property type="entry name" value="OS05G0424000 PROTEIN-RELATED"/>
    <property type="match status" value="1"/>
</dbReference>
<evidence type="ECO:0000313" key="14">
    <source>
        <dbReference type="Proteomes" id="UP000327013"/>
    </source>
</evidence>
<dbReference type="OrthoDB" id="40134at2759"/>
<proteinExistence type="inferred from homology"/>
<protein>
    <recommendedName>
        <fullName evidence="12">Amino acid transporter transmembrane domain-containing protein</fullName>
    </recommendedName>
</protein>
<evidence type="ECO:0000256" key="5">
    <source>
        <dbReference type="ARBA" id="ARBA00022847"/>
    </source>
</evidence>
<feature type="domain" description="Amino acid transporter transmembrane" evidence="12">
    <location>
        <begin position="280"/>
        <end position="325"/>
    </location>
</feature>
<organism evidence="13 14">
    <name type="scientific">Carpinus fangiana</name>
    <dbReference type="NCBI Taxonomy" id="176857"/>
    <lineage>
        <taxon>Eukaryota</taxon>
        <taxon>Viridiplantae</taxon>
        <taxon>Streptophyta</taxon>
        <taxon>Embryophyta</taxon>
        <taxon>Tracheophyta</taxon>
        <taxon>Spermatophyta</taxon>
        <taxon>Magnoliopsida</taxon>
        <taxon>eudicotyledons</taxon>
        <taxon>Gunneridae</taxon>
        <taxon>Pentapetalae</taxon>
        <taxon>rosids</taxon>
        <taxon>fabids</taxon>
        <taxon>Fagales</taxon>
        <taxon>Betulaceae</taxon>
        <taxon>Carpinus</taxon>
    </lineage>
</organism>
<keyword evidence="14" id="KW-1185">Reference proteome</keyword>
<evidence type="ECO:0000256" key="9">
    <source>
        <dbReference type="ARBA" id="ARBA00023294"/>
    </source>
</evidence>
<evidence type="ECO:0000256" key="1">
    <source>
        <dbReference type="ARBA" id="ARBA00004127"/>
    </source>
</evidence>
<feature type="domain" description="Amino acid transporter transmembrane" evidence="12">
    <location>
        <begin position="144"/>
        <end position="277"/>
    </location>
</feature>
<evidence type="ECO:0000256" key="2">
    <source>
        <dbReference type="ARBA" id="ARBA00005590"/>
    </source>
</evidence>
<evidence type="ECO:0000256" key="8">
    <source>
        <dbReference type="ARBA" id="ARBA00023136"/>
    </source>
</evidence>
<evidence type="ECO:0000259" key="12">
    <source>
        <dbReference type="Pfam" id="PF01490"/>
    </source>
</evidence>
<dbReference type="GO" id="GO:0009734">
    <property type="term" value="P:auxin-activated signaling pathway"/>
    <property type="evidence" value="ECO:0007669"/>
    <property type="project" value="UniProtKB-KW"/>
</dbReference>
<evidence type="ECO:0000256" key="4">
    <source>
        <dbReference type="ARBA" id="ARBA00022692"/>
    </source>
</evidence>
<feature type="transmembrane region" description="Helical" evidence="11">
    <location>
        <begin position="247"/>
        <end position="267"/>
    </location>
</feature>
<dbReference type="GO" id="GO:0012505">
    <property type="term" value="C:endomembrane system"/>
    <property type="evidence" value="ECO:0007669"/>
    <property type="project" value="UniProtKB-SubCell"/>
</dbReference>
<feature type="transmembrane region" description="Helical" evidence="11">
    <location>
        <begin position="69"/>
        <end position="88"/>
    </location>
</feature>
<dbReference type="AlphaFoldDB" id="A0A5N6QX88"/>
<feature type="transmembrane region" description="Helical" evidence="11">
    <location>
        <begin position="279"/>
        <end position="304"/>
    </location>
</feature>
<feature type="transmembrane region" description="Helical" evidence="11">
    <location>
        <begin position="208"/>
        <end position="227"/>
    </location>
</feature>
<dbReference type="InterPro" id="IPR013057">
    <property type="entry name" value="AA_transpt_TM"/>
</dbReference>
<dbReference type="GO" id="GO:0006865">
    <property type="term" value="P:amino acid transport"/>
    <property type="evidence" value="ECO:0007669"/>
    <property type="project" value="UniProtKB-KW"/>
</dbReference>
<dbReference type="Pfam" id="PF01490">
    <property type="entry name" value="Aa_trans"/>
    <property type="match status" value="3"/>
</dbReference>
<feature type="transmembrane region" description="Helical" evidence="11">
    <location>
        <begin position="41"/>
        <end position="63"/>
    </location>
</feature>
<feature type="domain" description="Amino acid transporter transmembrane" evidence="12">
    <location>
        <begin position="38"/>
        <end position="143"/>
    </location>
</feature>
<keyword evidence="5" id="KW-0769">Symport</keyword>
<evidence type="ECO:0000256" key="6">
    <source>
        <dbReference type="ARBA" id="ARBA00022970"/>
    </source>
</evidence>
<evidence type="ECO:0000256" key="3">
    <source>
        <dbReference type="ARBA" id="ARBA00022448"/>
    </source>
</evidence>
<reference evidence="13 14" key="1">
    <citation type="submission" date="2019-06" db="EMBL/GenBank/DDBJ databases">
        <title>A chromosomal-level reference genome of Carpinus fangiana (Coryloideae, Betulaceae).</title>
        <authorList>
            <person name="Yang X."/>
            <person name="Wang Z."/>
            <person name="Zhang L."/>
            <person name="Hao G."/>
            <person name="Liu J."/>
            <person name="Yang Y."/>
        </authorList>
    </citation>
    <scope>NUCLEOTIDE SEQUENCE [LARGE SCALE GENOMIC DNA]</scope>
    <source>
        <strain evidence="13">Cfa_2016G</strain>
        <tissue evidence="13">Leaf</tissue>
    </source>
</reference>
<comment type="similarity">
    <text evidence="2">Belongs to the amino acid/polyamine transporter 2 family. Amino acid/auxin permease (AAAP) (TC 2.A.18.1) subfamily.</text>
</comment>
<keyword evidence="4 11" id="KW-0812">Transmembrane</keyword>
<evidence type="ECO:0000313" key="13">
    <source>
        <dbReference type="EMBL" id="KAE8021372.1"/>
    </source>
</evidence>
<dbReference type="Proteomes" id="UP000327013">
    <property type="component" value="Chromosome 3"/>
</dbReference>
<gene>
    <name evidence="13" type="ORF">FH972_007266</name>
</gene>
<dbReference type="EMBL" id="CM017323">
    <property type="protein sequence ID" value="KAE8021372.1"/>
    <property type="molecule type" value="Genomic_DNA"/>
</dbReference>
<evidence type="ECO:0000256" key="7">
    <source>
        <dbReference type="ARBA" id="ARBA00022989"/>
    </source>
</evidence>
<name>A0A5N6QX88_9ROSI</name>
<dbReference type="GO" id="GO:0015293">
    <property type="term" value="F:symporter activity"/>
    <property type="evidence" value="ECO:0007669"/>
    <property type="project" value="UniProtKB-KW"/>
</dbReference>
<comment type="subcellular location">
    <subcellularLocation>
        <location evidence="1">Endomembrane system</location>
        <topology evidence="1">Multi-pass membrane protein</topology>
    </subcellularLocation>
</comment>
<keyword evidence="8 11" id="KW-0472">Membrane</keyword>
<sequence>MTVDATVDDSLNTANNTDGYTKEQKEIDDWLPITSSRNAKWWYSAFHNVTAMVGAGVLSLPYAMANLGWGPGVVILVLSWVITLYTLWQMVEMHEMVPGKRFDRYHELGQQAFGEKLGMWIVVPQQLICEVGVDIVYMVTGASIHKGVQPEVEYGYKSSSRSGTVFNFFTALGDVAFAYARHNVVLEIQATIPSTPEKPSKRAMWRGLVVAYIVVALCYFPVALLGYYVFGNKVEDNILLSLKKPEWLIVAANLFVVVHVIGSYQIYAMPVFDMIDSDAFTMFVAITFPFFGGLLGFFGGFAFAPTTYFLPCIMWLAIYKTKEVKLILVYQLDLHYSGHPADGSITYWRAKKHHTSSQELHFLLLNPTPTLQEKPAAVKSNKAIA</sequence>
<evidence type="ECO:0000256" key="10">
    <source>
        <dbReference type="ARBA" id="ARBA00045588"/>
    </source>
</evidence>
<keyword evidence="3" id="KW-0813">Transport</keyword>
<keyword evidence="7 11" id="KW-1133">Transmembrane helix</keyword>
<accession>A0A5N6QX88</accession>